<feature type="domain" description="CBS" evidence="3">
    <location>
        <begin position="77"/>
        <end position="133"/>
    </location>
</feature>
<dbReference type="Proteomes" id="UP000646833">
    <property type="component" value="Unassembled WGS sequence"/>
</dbReference>
<dbReference type="AlphaFoldDB" id="A0A830E7D5"/>
<evidence type="ECO:0000256" key="1">
    <source>
        <dbReference type="ARBA" id="ARBA00023122"/>
    </source>
</evidence>
<evidence type="ECO:0000313" key="4">
    <source>
        <dbReference type="EMBL" id="GGC60350.1"/>
    </source>
</evidence>
<dbReference type="InterPro" id="IPR046342">
    <property type="entry name" value="CBS_dom_sf"/>
</dbReference>
<comment type="caution">
    <text evidence="4">The sequence shown here is derived from an EMBL/GenBank/DDBJ whole genome shotgun (WGS) entry which is preliminary data.</text>
</comment>
<dbReference type="InterPro" id="IPR051257">
    <property type="entry name" value="Diverse_CBS-Domain"/>
</dbReference>
<evidence type="ECO:0000256" key="2">
    <source>
        <dbReference type="PROSITE-ProRule" id="PRU00703"/>
    </source>
</evidence>
<dbReference type="PANTHER" id="PTHR43080:SF2">
    <property type="entry name" value="CBS DOMAIN-CONTAINING PROTEIN"/>
    <property type="match status" value="1"/>
</dbReference>
<keyword evidence="1 2" id="KW-0129">CBS domain</keyword>
<dbReference type="SUPFAM" id="SSF54631">
    <property type="entry name" value="CBS-domain pair"/>
    <property type="match status" value="1"/>
</dbReference>
<dbReference type="PANTHER" id="PTHR43080">
    <property type="entry name" value="CBS DOMAIN-CONTAINING PROTEIN CBSX3, MITOCHONDRIAL"/>
    <property type="match status" value="1"/>
</dbReference>
<name>A0A830E7D5_9EURY</name>
<dbReference type="PROSITE" id="PS51371">
    <property type="entry name" value="CBS"/>
    <property type="match status" value="2"/>
</dbReference>
<dbReference type="EMBL" id="BMCI01000004">
    <property type="protein sequence ID" value="GGC60350.1"/>
    <property type="molecule type" value="Genomic_DNA"/>
</dbReference>
<dbReference type="Pfam" id="PF00571">
    <property type="entry name" value="CBS"/>
    <property type="match status" value="2"/>
</dbReference>
<dbReference type="SMART" id="SM00116">
    <property type="entry name" value="CBS"/>
    <property type="match status" value="2"/>
</dbReference>
<reference evidence="4" key="2">
    <citation type="submission" date="2020-09" db="EMBL/GenBank/DDBJ databases">
        <authorList>
            <person name="Sun Q."/>
            <person name="Sedlacek I."/>
        </authorList>
    </citation>
    <scope>NUCLEOTIDE SEQUENCE</scope>
    <source>
        <strain evidence="4">CCM 7217</strain>
    </source>
</reference>
<reference evidence="4" key="1">
    <citation type="journal article" date="2014" name="Int. J. Syst. Evol. Microbiol.">
        <title>Complete genome sequence of Corynebacterium casei LMG S-19264T (=DSM 44701T), isolated from a smear-ripened cheese.</title>
        <authorList>
            <consortium name="US DOE Joint Genome Institute (JGI-PGF)"/>
            <person name="Walter F."/>
            <person name="Albersmeier A."/>
            <person name="Kalinowski J."/>
            <person name="Ruckert C."/>
        </authorList>
    </citation>
    <scope>NUCLEOTIDE SEQUENCE</scope>
    <source>
        <strain evidence="4">CCM 7217</strain>
    </source>
</reference>
<dbReference type="InterPro" id="IPR000644">
    <property type="entry name" value="CBS_dom"/>
</dbReference>
<gene>
    <name evidence="4" type="ORF">GCM10007209_23050</name>
</gene>
<organism evidence="4 5">
    <name type="scientific">Haloferax sulfurifontis</name>
    <dbReference type="NCBI Taxonomy" id="255616"/>
    <lineage>
        <taxon>Archaea</taxon>
        <taxon>Methanobacteriati</taxon>
        <taxon>Methanobacteriota</taxon>
        <taxon>Stenosarchaea group</taxon>
        <taxon>Halobacteria</taxon>
        <taxon>Halobacteriales</taxon>
        <taxon>Haloferacaceae</taxon>
        <taxon>Haloferax</taxon>
    </lineage>
</organism>
<evidence type="ECO:0000313" key="5">
    <source>
        <dbReference type="Proteomes" id="UP000646833"/>
    </source>
</evidence>
<evidence type="ECO:0000259" key="3">
    <source>
        <dbReference type="PROSITE" id="PS51371"/>
    </source>
</evidence>
<proteinExistence type="predicted"/>
<sequence>MREMTVRDIARPKDELVTAREDTPIRELATLMEDRNVGSVVIADGDDIRGIVTDRDIALNCVAAGGDTSGMTARDVMTERPFTVDAGVGVFDLFRQMREHGVRRAPITDGGKLTGIVTMDDLLVLLQDEMHELTEIIRAESPTYTPA</sequence>
<protein>
    <submittedName>
        <fullName evidence="4">Inosine-5-monophosphate dehydrogenase</fullName>
    </submittedName>
</protein>
<feature type="domain" description="CBS" evidence="3">
    <location>
        <begin position="10"/>
        <end position="68"/>
    </location>
</feature>
<accession>A0A830E7D5</accession>
<dbReference type="Gene3D" id="3.10.580.10">
    <property type="entry name" value="CBS-domain"/>
    <property type="match status" value="1"/>
</dbReference>